<dbReference type="RefSeq" id="WP_146456386.1">
    <property type="nucleotide sequence ID" value="NZ_SJPW01000002.1"/>
</dbReference>
<protein>
    <submittedName>
        <fullName evidence="4">PQQ enzyme repeat protein</fullName>
    </submittedName>
</protein>
<dbReference type="Proteomes" id="UP000318288">
    <property type="component" value="Unassembled WGS sequence"/>
</dbReference>
<evidence type="ECO:0000313" key="4">
    <source>
        <dbReference type="EMBL" id="TWU59056.1"/>
    </source>
</evidence>
<organism evidence="4 5">
    <name type="scientific">Rubripirellula tenax</name>
    <dbReference type="NCBI Taxonomy" id="2528015"/>
    <lineage>
        <taxon>Bacteria</taxon>
        <taxon>Pseudomonadati</taxon>
        <taxon>Planctomycetota</taxon>
        <taxon>Planctomycetia</taxon>
        <taxon>Pirellulales</taxon>
        <taxon>Pirellulaceae</taxon>
        <taxon>Rubripirellula</taxon>
    </lineage>
</organism>
<feature type="repeat" description="TPR" evidence="1">
    <location>
        <begin position="762"/>
        <end position="795"/>
    </location>
</feature>
<accession>A0A5C6FG09</accession>
<gene>
    <name evidence="4" type="ORF">Poly51_18410</name>
</gene>
<comment type="caution">
    <text evidence="4">The sequence shown here is derived from an EMBL/GenBank/DDBJ whole genome shotgun (WGS) entry which is preliminary data.</text>
</comment>
<proteinExistence type="predicted"/>
<evidence type="ECO:0000256" key="1">
    <source>
        <dbReference type="PROSITE-ProRule" id="PRU00339"/>
    </source>
</evidence>
<dbReference type="InterPro" id="IPR002372">
    <property type="entry name" value="PQQ_rpt_dom"/>
</dbReference>
<dbReference type="InterPro" id="IPR015943">
    <property type="entry name" value="WD40/YVTN_repeat-like_dom_sf"/>
</dbReference>
<dbReference type="OrthoDB" id="242013at2"/>
<feature type="compositionally biased region" description="Polar residues" evidence="2">
    <location>
        <begin position="1511"/>
        <end position="1523"/>
    </location>
</feature>
<evidence type="ECO:0000256" key="2">
    <source>
        <dbReference type="SAM" id="MobiDB-lite"/>
    </source>
</evidence>
<dbReference type="PANTHER" id="PTHR34512">
    <property type="entry name" value="CELL SURFACE PROTEIN"/>
    <property type="match status" value="1"/>
</dbReference>
<sequence>MIISNSSSQVRSQFWVAGTLGVIAVIAGILSPASALAQGFLRPITGAQSGRFIEPPRAIEQQLRDADRALGEKRYSDAVVALGDLLSRDAEQMDESDLTGQDFFLGADEAVVGTPLQMSLFRAAREMIASLPSAAMETYELRYGSIAKKSLIAASENRDWEQVREVRRRFFHTRAGYEASWLLAQREIYSGHPLAASVLLDDVVTHPGAIKHLGNGVTLLHASACRLADRNVPELGVGVVTLAGKEETIPATDDQVNWLARHSAQLPNYAAAETSDYPMFGSTPSRNGGSAGQLPLTNLRWMLNTTASPRQERTLRDVANELTTSGKLPPPTWMPIRVGEQLLMRTTERLVGVDYRTGKRLWTYPWQTAFETAESEDVAFDELTGEDDASDLLTQRVWNDVPYGQVTSDGERVFMLSDLGEVEMASLSPMINLRGTRPADTSTNTLVALEMATEGKLLWRLGSGADENSPLSDAFFLGPPLPVDGRLYVMAEIAGDINLSCLDPATGKEIWRQHLVAVESGGIDTDPIRRIAGAMPTYHEGVLVCPTGAGSTVAIDLGDRMLRWGMMYERNTEMVRAFNGRGAGMDASHLMQRWDNGTAIAEGQTVLVTPIEADRLFGFDLLSGRPLFPEKNRVEMRYLAGIRDGHFLVVGSNQVRAFAIDENGTNTWTTRDLMTAGQQTAGRGVFGDGNYLVPTTTNQLVLISLDDGSVIERRNTRYPLGNLVAIDGEVIVQSPTALSVAFGEATLEPIVNRMLSENPDDFEALVRKSELLIQRNQRSEALELLERARQMQPDNDEVQMLSVSAMLGLLRDDAEVDPGLVEALEALIDRPAQRAELMSLRIRTSLSNGSYVEAAQRLIDFSTLVVSEPMLESVSDQVINDPSRQCTMDSWLAARSAEIANSASADDLAKVNQLLSKLMESRRQSSTTLVDRIYHHFRPFDGVKGLRDELIDRYQSTGEFLKWERLILGSRVASPQSLESWSAEDKIGLARLYAEARFGRDAVAILDATSNDESESPEIASLRKVARASIGVPQWPNNVDVSWDSRQIRTRFGSNAQRLSKTQVLMGEQFQGWQLISDAATPLALRDPSGVPRMIPIETMRQGDDIDKEAMISGGAMLVLMPSGLVLVDLNHVIAGSGESLMWQRNLSGDGSPIANRRGIQTPFGDQVIHYHLKSTAASKVIPEFSLGPVIGDRVLMLQGGDLVAIDLISKETLWRNSTAPKSGVVLSDGTRCVVVSSATSEVVSFDLLDGRRLDRRPWPYGEVWEAAGSHVLAYRQLDDEVSLELSLVNPLTDQVLLSETTYSSNGSGPDSTVSYGQIVDGRYLALMRSRGESLLWDLVTGQEIGRPKLPDFDDMKGFHAMRLRDQMIFLPKRQVDRPRTQTVEQLQTADGAAHQTAHGVYAVSMDDGAVRWGQEFEKPWGCTLTQAADTPILLLTRSPFTYSIPSRKKYLDVLALDVLDGKPLFEKSGKPILSGNNELEVRLTVQEPLGQVIAQIGPEMLAFKFGLTENPASQPSDQTQPATEPEDSPALQ</sequence>
<feature type="region of interest" description="Disordered" evidence="2">
    <location>
        <begin position="1509"/>
        <end position="1533"/>
    </location>
</feature>
<dbReference type="InterPro" id="IPR011047">
    <property type="entry name" value="Quinoprotein_ADH-like_sf"/>
</dbReference>
<evidence type="ECO:0000313" key="5">
    <source>
        <dbReference type="Proteomes" id="UP000318288"/>
    </source>
</evidence>
<evidence type="ECO:0000259" key="3">
    <source>
        <dbReference type="Pfam" id="PF13360"/>
    </source>
</evidence>
<reference evidence="4 5" key="1">
    <citation type="submission" date="2019-02" db="EMBL/GenBank/DDBJ databases">
        <title>Deep-cultivation of Planctomycetes and their phenomic and genomic characterization uncovers novel biology.</title>
        <authorList>
            <person name="Wiegand S."/>
            <person name="Jogler M."/>
            <person name="Boedeker C."/>
            <person name="Pinto D."/>
            <person name="Vollmers J."/>
            <person name="Rivas-Marin E."/>
            <person name="Kohn T."/>
            <person name="Peeters S.H."/>
            <person name="Heuer A."/>
            <person name="Rast P."/>
            <person name="Oberbeckmann S."/>
            <person name="Bunk B."/>
            <person name="Jeske O."/>
            <person name="Meyerdierks A."/>
            <person name="Storesund J.E."/>
            <person name="Kallscheuer N."/>
            <person name="Luecker S."/>
            <person name="Lage O.M."/>
            <person name="Pohl T."/>
            <person name="Merkel B.J."/>
            <person name="Hornburger P."/>
            <person name="Mueller R.-W."/>
            <person name="Bruemmer F."/>
            <person name="Labrenz M."/>
            <person name="Spormann A.M."/>
            <person name="Op Den Camp H."/>
            <person name="Overmann J."/>
            <person name="Amann R."/>
            <person name="Jetten M.S.M."/>
            <person name="Mascher T."/>
            <person name="Medema M.H."/>
            <person name="Devos D.P."/>
            <person name="Kaster A.-K."/>
            <person name="Ovreas L."/>
            <person name="Rohde M."/>
            <person name="Galperin M.Y."/>
            <person name="Jogler C."/>
        </authorList>
    </citation>
    <scope>NUCLEOTIDE SEQUENCE [LARGE SCALE GENOMIC DNA]</scope>
    <source>
        <strain evidence="4 5">Poly51</strain>
    </source>
</reference>
<dbReference type="Gene3D" id="1.25.40.10">
    <property type="entry name" value="Tetratricopeptide repeat domain"/>
    <property type="match status" value="1"/>
</dbReference>
<dbReference type="SUPFAM" id="SSF50998">
    <property type="entry name" value="Quinoprotein alcohol dehydrogenase-like"/>
    <property type="match status" value="2"/>
</dbReference>
<dbReference type="Pfam" id="PF14559">
    <property type="entry name" value="TPR_19"/>
    <property type="match status" value="1"/>
</dbReference>
<keyword evidence="1" id="KW-0802">TPR repeat</keyword>
<dbReference type="Pfam" id="PF13360">
    <property type="entry name" value="PQQ_2"/>
    <property type="match status" value="3"/>
</dbReference>
<dbReference type="EMBL" id="SJPW01000002">
    <property type="protein sequence ID" value="TWU59056.1"/>
    <property type="molecule type" value="Genomic_DNA"/>
</dbReference>
<dbReference type="InterPro" id="IPR011990">
    <property type="entry name" value="TPR-like_helical_dom_sf"/>
</dbReference>
<keyword evidence="5" id="KW-1185">Reference proteome</keyword>
<dbReference type="InterPro" id="IPR019734">
    <property type="entry name" value="TPR_rpt"/>
</dbReference>
<dbReference type="PROSITE" id="PS50005">
    <property type="entry name" value="TPR"/>
    <property type="match status" value="1"/>
</dbReference>
<dbReference type="Gene3D" id="2.130.10.10">
    <property type="entry name" value="YVTN repeat-like/Quinoprotein amine dehydrogenase"/>
    <property type="match status" value="2"/>
</dbReference>
<dbReference type="PANTHER" id="PTHR34512:SF30">
    <property type="entry name" value="OUTER MEMBRANE PROTEIN ASSEMBLY FACTOR BAMB"/>
    <property type="match status" value="1"/>
</dbReference>
<feature type="domain" description="Pyrrolo-quinoline quinone repeat" evidence="3">
    <location>
        <begin position="1189"/>
        <end position="1413"/>
    </location>
</feature>
<feature type="domain" description="Pyrrolo-quinoline quinone repeat" evidence="3">
    <location>
        <begin position="587"/>
        <end position="734"/>
    </location>
</feature>
<name>A0A5C6FG09_9BACT</name>
<dbReference type="SUPFAM" id="SSF48452">
    <property type="entry name" value="TPR-like"/>
    <property type="match status" value="1"/>
</dbReference>
<feature type="domain" description="Pyrrolo-quinoline quinone repeat" evidence="3">
    <location>
        <begin position="452"/>
        <end position="576"/>
    </location>
</feature>